<feature type="domain" description="Carboxylesterase type B" evidence="2">
    <location>
        <begin position="44"/>
        <end position="523"/>
    </location>
</feature>
<comment type="caution">
    <text evidence="3">The sequence shown here is derived from an EMBL/GenBank/DDBJ whole genome shotgun (WGS) entry which is preliminary data.</text>
</comment>
<dbReference type="InParanoid" id="K2RPY1"/>
<dbReference type="PANTHER" id="PTHR11559">
    <property type="entry name" value="CARBOXYLESTERASE"/>
    <property type="match status" value="1"/>
</dbReference>
<dbReference type="EMBL" id="AHHD01000336">
    <property type="protein sequence ID" value="EKG14847.1"/>
    <property type="molecule type" value="Genomic_DNA"/>
</dbReference>
<evidence type="ECO:0000313" key="3">
    <source>
        <dbReference type="EMBL" id="EKG14847.1"/>
    </source>
</evidence>
<dbReference type="eggNOG" id="KOG4389">
    <property type="taxonomic scope" value="Eukaryota"/>
</dbReference>
<sequence>MKCLEDVMLRPSFAGLTIAFFAFHSASAAVGVSVNTSASDALPILTLPYARVQAKTYDAINDLYTFKNIPFAAPPTGSLRWREPQPPLTNTSLIDGSHGPSCIQTGIGDPDNIQGISGPSSEDCLYLDAYVPGAALRSNTTSPLPVLHWFHGGGYVYGSKDLYGGGPLLQTANNTLIYIASNYRLGAYGFLAGASMERDGLPNAGFWDQRAALNWTATYAALLGGDPRSVTAFGESAGAGSIVHHITAFGGAQDPLFGRAILQSPAFDFRWDRAGAAEQQFRNFSAAAGCAGGGVECLRSASAAALQTANDEGARTPYAERSAYQPTADGGFVRQMAPLELRAGRFWQRLESVVLSHVRDEASPFVDRRVRTDEDFGRYVEYYFPVDGVPQLIERQYPAVASGNATYAAESDRLRDMLAGNRFVCNIRYLADALAPRTKVWNLQYSAPPGTHGADVLPSFFFPSLIGPNATAAFVDGYRSLLTSLARAGDPNTFKRNNSVPSIPDWPQVDNSTSEFGNVLDVDLFSIDLIKDPQNSQPICDFWIQIAAAVTNVDGYAPPGSAVAQGLLPESGDSSRNFVTQASSTNGSGPASPSSTPSAGSFLAPQW</sequence>
<name>K2RPY1_MACPH</name>
<dbReference type="MEROPS" id="S09.983"/>
<dbReference type="AlphaFoldDB" id="K2RPY1"/>
<dbReference type="HOGENOM" id="CLU_006586_10_5_1"/>
<dbReference type="InterPro" id="IPR029058">
    <property type="entry name" value="AB_hydrolase_fold"/>
</dbReference>
<gene>
    <name evidence="3" type="ORF">MPH_07970</name>
</gene>
<dbReference type="InterPro" id="IPR050309">
    <property type="entry name" value="Type-B_Carboxylest/Lipase"/>
</dbReference>
<dbReference type="STRING" id="1126212.K2RPY1"/>
<evidence type="ECO:0000313" key="4">
    <source>
        <dbReference type="Proteomes" id="UP000007129"/>
    </source>
</evidence>
<dbReference type="Pfam" id="PF00135">
    <property type="entry name" value="COesterase"/>
    <property type="match status" value="1"/>
</dbReference>
<evidence type="ECO:0000256" key="1">
    <source>
        <dbReference type="SAM" id="MobiDB-lite"/>
    </source>
</evidence>
<protein>
    <recommendedName>
        <fullName evidence="2">Carboxylesterase type B domain-containing protein</fullName>
    </recommendedName>
</protein>
<reference evidence="3 4" key="1">
    <citation type="journal article" date="2012" name="BMC Genomics">
        <title>Tools to kill: Genome of one of the most destructive plant pathogenic fungi Macrophomina phaseolina.</title>
        <authorList>
            <person name="Islam M.S."/>
            <person name="Haque M.S."/>
            <person name="Islam M.M."/>
            <person name="Emdad E.M."/>
            <person name="Halim A."/>
            <person name="Hossen Q.M.M."/>
            <person name="Hossain M.Z."/>
            <person name="Ahmed B."/>
            <person name="Rahim S."/>
            <person name="Rahman M.S."/>
            <person name="Alam M.M."/>
            <person name="Hou S."/>
            <person name="Wan X."/>
            <person name="Saito J.A."/>
            <person name="Alam M."/>
        </authorList>
    </citation>
    <scope>NUCLEOTIDE SEQUENCE [LARGE SCALE GENOMIC DNA]</scope>
    <source>
        <strain evidence="3 4">MS6</strain>
    </source>
</reference>
<dbReference type="OrthoDB" id="408631at2759"/>
<proteinExistence type="predicted"/>
<accession>K2RPY1</accession>
<feature type="compositionally biased region" description="Polar residues" evidence="1">
    <location>
        <begin position="572"/>
        <end position="581"/>
    </location>
</feature>
<evidence type="ECO:0000259" key="2">
    <source>
        <dbReference type="Pfam" id="PF00135"/>
    </source>
</evidence>
<dbReference type="Proteomes" id="UP000007129">
    <property type="component" value="Unassembled WGS sequence"/>
</dbReference>
<organism evidence="3 4">
    <name type="scientific">Macrophomina phaseolina (strain MS6)</name>
    <name type="common">Charcoal rot fungus</name>
    <dbReference type="NCBI Taxonomy" id="1126212"/>
    <lineage>
        <taxon>Eukaryota</taxon>
        <taxon>Fungi</taxon>
        <taxon>Dikarya</taxon>
        <taxon>Ascomycota</taxon>
        <taxon>Pezizomycotina</taxon>
        <taxon>Dothideomycetes</taxon>
        <taxon>Dothideomycetes incertae sedis</taxon>
        <taxon>Botryosphaeriales</taxon>
        <taxon>Botryosphaeriaceae</taxon>
        <taxon>Macrophomina</taxon>
    </lineage>
</organism>
<dbReference type="Gene3D" id="3.40.50.1820">
    <property type="entry name" value="alpha/beta hydrolase"/>
    <property type="match status" value="1"/>
</dbReference>
<dbReference type="SUPFAM" id="SSF53474">
    <property type="entry name" value="alpha/beta-Hydrolases"/>
    <property type="match status" value="1"/>
</dbReference>
<dbReference type="ESTHER" id="macph-k2rpy1">
    <property type="family name" value="Fungal_carboxylesterase_lipase"/>
</dbReference>
<feature type="region of interest" description="Disordered" evidence="1">
    <location>
        <begin position="568"/>
        <end position="607"/>
    </location>
</feature>
<dbReference type="VEuPathDB" id="FungiDB:MPH_07970"/>
<dbReference type="InterPro" id="IPR002018">
    <property type="entry name" value="CarbesteraseB"/>
</dbReference>
<feature type="compositionally biased region" description="Low complexity" evidence="1">
    <location>
        <begin position="582"/>
        <end position="601"/>
    </location>
</feature>